<dbReference type="EMBL" id="JAEACU010000006">
    <property type="protein sequence ID" value="KAH7523912.1"/>
    <property type="molecule type" value="Genomic_DNA"/>
</dbReference>
<dbReference type="AlphaFoldDB" id="A0A978V7M7"/>
<evidence type="ECO:0000256" key="1">
    <source>
        <dbReference type="SAM" id="Phobius"/>
    </source>
</evidence>
<evidence type="ECO:0008006" key="4">
    <source>
        <dbReference type="Google" id="ProtNLM"/>
    </source>
</evidence>
<reference evidence="2" key="1">
    <citation type="journal article" date="2021" name="Front. Plant Sci.">
        <title>Chromosome-Scale Genome Assembly for Chinese Sour Jujube and Insights Into Its Genome Evolution and Domestication Signature.</title>
        <authorList>
            <person name="Shen L.-Y."/>
            <person name="Luo H."/>
            <person name="Wang X.-L."/>
            <person name="Wang X.-M."/>
            <person name="Qiu X.-J."/>
            <person name="Liu H."/>
            <person name="Zhou S.-S."/>
            <person name="Jia K.-H."/>
            <person name="Nie S."/>
            <person name="Bao Y.-T."/>
            <person name="Zhang R.-G."/>
            <person name="Yun Q.-Z."/>
            <person name="Chai Y.-H."/>
            <person name="Lu J.-Y."/>
            <person name="Li Y."/>
            <person name="Zhao S.-W."/>
            <person name="Mao J.-F."/>
            <person name="Jia S.-G."/>
            <person name="Mao Y.-M."/>
        </authorList>
    </citation>
    <scope>NUCLEOTIDE SEQUENCE</scope>
    <source>
        <strain evidence="2">AT0</strain>
        <tissue evidence="2">Leaf</tissue>
    </source>
</reference>
<dbReference type="Gene3D" id="3.40.50.2300">
    <property type="match status" value="1"/>
</dbReference>
<keyword evidence="1" id="KW-0812">Transmembrane</keyword>
<evidence type="ECO:0000313" key="2">
    <source>
        <dbReference type="EMBL" id="KAH7523912.1"/>
    </source>
</evidence>
<evidence type="ECO:0000313" key="3">
    <source>
        <dbReference type="Proteomes" id="UP000813462"/>
    </source>
</evidence>
<dbReference type="Proteomes" id="UP000813462">
    <property type="component" value="Unassembled WGS sequence"/>
</dbReference>
<proteinExistence type="predicted"/>
<protein>
    <recommendedName>
        <fullName evidence="4">Receptor ligand binding region domain-containing protein</fullName>
    </recommendedName>
</protein>
<accession>A0A978V7M7</accession>
<dbReference type="InterPro" id="IPR015683">
    <property type="entry name" value="Ionotropic_Glu_rcpt"/>
</dbReference>
<comment type="caution">
    <text evidence="2">The sequence shown here is derived from an EMBL/GenBank/DDBJ whole genome shotgun (WGS) entry which is preliminary data.</text>
</comment>
<sequence>MSATLGSRIFDKAKEVGMMDKGYVWSMMTDGITNSIDSFSFFIEQIGSKGNFSFKNVNVCGSYSTDLETIRIDQNSSEPPDPNKSSSESLGLESFWGLFLIAGVAASVAIIIFCSNVPSLEWAFLKGP</sequence>
<dbReference type="PANTHER" id="PTHR18966">
    <property type="entry name" value="IONOTROPIC GLUTAMATE RECEPTOR"/>
    <property type="match status" value="1"/>
</dbReference>
<feature type="transmembrane region" description="Helical" evidence="1">
    <location>
        <begin position="95"/>
        <end position="117"/>
    </location>
</feature>
<keyword evidence="1" id="KW-1133">Transmembrane helix</keyword>
<organism evidence="2 3">
    <name type="scientific">Ziziphus jujuba var. spinosa</name>
    <dbReference type="NCBI Taxonomy" id="714518"/>
    <lineage>
        <taxon>Eukaryota</taxon>
        <taxon>Viridiplantae</taxon>
        <taxon>Streptophyta</taxon>
        <taxon>Embryophyta</taxon>
        <taxon>Tracheophyta</taxon>
        <taxon>Spermatophyta</taxon>
        <taxon>Magnoliopsida</taxon>
        <taxon>eudicotyledons</taxon>
        <taxon>Gunneridae</taxon>
        <taxon>Pentapetalae</taxon>
        <taxon>rosids</taxon>
        <taxon>fabids</taxon>
        <taxon>Rosales</taxon>
        <taxon>Rhamnaceae</taxon>
        <taxon>Paliureae</taxon>
        <taxon>Ziziphus</taxon>
    </lineage>
</organism>
<name>A0A978V7M7_ZIZJJ</name>
<keyword evidence="1" id="KW-0472">Membrane</keyword>
<gene>
    <name evidence="2" type="ORF">FEM48_Zijuj06G0062400</name>
</gene>